<dbReference type="PRINTS" id="PR00625">
    <property type="entry name" value="JDOMAIN"/>
</dbReference>
<keyword evidence="4" id="KW-1185">Reference proteome</keyword>
<evidence type="ECO:0000259" key="2">
    <source>
        <dbReference type="PROSITE" id="PS50076"/>
    </source>
</evidence>
<dbReference type="CDD" id="cd06257">
    <property type="entry name" value="DnaJ"/>
    <property type="match status" value="1"/>
</dbReference>
<dbReference type="PANTHER" id="PTHR44240:SF10">
    <property type="entry name" value="J DOMAIN-CONTAINING PROTEIN"/>
    <property type="match status" value="1"/>
</dbReference>
<dbReference type="SMART" id="SM00271">
    <property type="entry name" value="DnaJ"/>
    <property type="match status" value="1"/>
</dbReference>
<dbReference type="PANTHER" id="PTHR44240">
    <property type="entry name" value="DNAJ DOMAIN (PROKARYOTIC HEAT SHOCK PROTEIN)-RELATED"/>
    <property type="match status" value="1"/>
</dbReference>
<gene>
    <name evidence="3" type="ORF">H1P_1890014</name>
</gene>
<dbReference type="PROSITE" id="PS50076">
    <property type="entry name" value="DNAJ_2"/>
    <property type="match status" value="1"/>
</dbReference>
<dbReference type="AlphaFoldDB" id="A0A563VP99"/>
<dbReference type="SUPFAM" id="SSF46565">
    <property type="entry name" value="Chaperone J-domain"/>
    <property type="match status" value="1"/>
</dbReference>
<evidence type="ECO:0000256" key="1">
    <source>
        <dbReference type="SAM" id="MobiDB-lite"/>
    </source>
</evidence>
<dbReference type="EMBL" id="CAACVJ010000100">
    <property type="protein sequence ID" value="VEP13199.1"/>
    <property type="molecule type" value="Genomic_DNA"/>
</dbReference>
<dbReference type="Proteomes" id="UP000320055">
    <property type="component" value="Unassembled WGS sequence"/>
</dbReference>
<dbReference type="Gene3D" id="1.10.287.110">
    <property type="entry name" value="DnaJ domain"/>
    <property type="match status" value="1"/>
</dbReference>
<dbReference type="RefSeq" id="WP_144871476.1">
    <property type="nucleotide sequence ID" value="NZ_LR213939.1"/>
</dbReference>
<dbReference type="InterPro" id="IPR001623">
    <property type="entry name" value="DnaJ_domain"/>
</dbReference>
<evidence type="ECO:0000313" key="3">
    <source>
        <dbReference type="EMBL" id="VEP13199.1"/>
    </source>
</evidence>
<evidence type="ECO:0000313" key="4">
    <source>
        <dbReference type="Proteomes" id="UP000320055"/>
    </source>
</evidence>
<feature type="region of interest" description="Disordered" evidence="1">
    <location>
        <begin position="71"/>
        <end position="96"/>
    </location>
</feature>
<protein>
    <submittedName>
        <fullName evidence="3">DnaJ-class molecular chaperone with C-terminal Zn finger domain</fullName>
    </submittedName>
</protein>
<reference evidence="3 4" key="1">
    <citation type="submission" date="2019-01" db="EMBL/GenBank/DDBJ databases">
        <authorList>
            <person name="Brito A."/>
        </authorList>
    </citation>
    <scope>NUCLEOTIDE SEQUENCE [LARGE SCALE GENOMIC DNA]</scope>
    <source>
        <strain evidence="3">1</strain>
    </source>
</reference>
<sequence length="230" mass="27269">MNHYKILKVNAQATAIEIKQAYRKLAKLYHPDTKEAETNGEEIIRINAAYEILSNPRSRRRYDQELQLGGNYESLSHRQKRTAKASQEYSRRRQASKKQEISYQQWLQTVYLPSDRYIQKILNPLESEIDNLSADPFDDELLEDFQAYLEDCRHYLQLAKQRFAAYPNPAQLAKVAASLYYCLNQIEDGIKELEYFVFNYDEHYIHTGKEIFRIAERLRSEAQEDMGFFF</sequence>
<name>A0A563VP99_9CYAN</name>
<dbReference type="Pfam" id="PF00226">
    <property type="entry name" value="DnaJ"/>
    <property type="match status" value="1"/>
</dbReference>
<proteinExistence type="predicted"/>
<dbReference type="InterPro" id="IPR052276">
    <property type="entry name" value="Diphthamide-biosynth_chaperone"/>
</dbReference>
<accession>A0A563VP99</accession>
<feature type="domain" description="J" evidence="2">
    <location>
        <begin position="2"/>
        <end position="66"/>
    </location>
</feature>
<dbReference type="InterPro" id="IPR036869">
    <property type="entry name" value="J_dom_sf"/>
</dbReference>
<organism evidence="3 4">
    <name type="scientific">Hyella patelloides LEGE 07179</name>
    <dbReference type="NCBI Taxonomy" id="945734"/>
    <lineage>
        <taxon>Bacteria</taxon>
        <taxon>Bacillati</taxon>
        <taxon>Cyanobacteriota</taxon>
        <taxon>Cyanophyceae</taxon>
        <taxon>Pleurocapsales</taxon>
        <taxon>Hyellaceae</taxon>
        <taxon>Hyella</taxon>
    </lineage>
</organism>
<dbReference type="OrthoDB" id="9779889at2"/>